<name>A0A1I1DS95_9BACT</name>
<keyword evidence="2" id="KW-1185">Reference proteome</keyword>
<evidence type="ECO:0000313" key="1">
    <source>
        <dbReference type="EMBL" id="SFB75570.1"/>
    </source>
</evidence>
<evidence type="ECO:0000313" key="2">
    <source>
        <dbReference type="Proteomes" id="UP000199514"/>
    </source>
</evidence>
<dbReference type="STRING" id="927664.SAMN05421780_101296"/>
<dbReference type="Proteomes" id="UP000199514">
    <property type="component" value="Unassembled WGS sequence"/>
</dbReference>
<gene>
    <name evidence="1" type="ORF">SAMN05421780_101296</name>
</gene>
<sequence>MLKNNRCNKIAMNTATYKLTKQTFVIYHVYLNILLNFA</sequence>
<dbReference type="EMBL" id="FOLE01000001">
    <property type="protein sequence ID" value="SFB75570.1"/>
    <property type="molecule type" value="Genomic_DNA"/>
</dbReference>
<organism evidence="1 2">
    <name type="scientific">Flexibacter flexilis DSM 6793</name>
    <dbReference type="NCBI Taxonomy" id="927664"/>
    <lineage>
        <taxon>Bacteria</taxon>
        <taxon>Pseudomonadati</taxon>
        <taxon>Bacteroidota</taxon>
        <taxon>Cytophagia</taxon>
        <taxon>Cytophagales</taxon>
        <taxon>Flexibacteraceae</taxon>
        <taxon>Flexibacter</taxon>
    </lineage>
</organism>
<proteinExistence type="predicted"/>
<protein>
    <submittedName>
        <fullName evidence="1">Uncharacterized protein</fullName>
    </submittedName>
</protein>
<accession>A0A1I1DS95</accession>
<dbReference type="AlphaFoldDB" id="A0A1I1DS95"/>
<reference evidence="1 2" key="1">
    <citation type="submission" date="2016-10" db="EMBL/GenBank/DDBJ databases">
        <authorList>
            <person name="de Groot N.N."/>
        </authorList>
    </citation>
    <scope>NUCLEOTIDE SEQUENCE [LARGE SCALE GENOMIC DNA]</scope>
    <source>
        <strain evidence="1 2">DSM 6793</strain>
    </source>
</reference>